<dbReference type="InterPro" id="IPR011051">
    <property type="entry name" value="RmlC_Cupin_sf"/>
</dbReference>
<evidence type="ECO:0000259" key="1">
    <source>
        <dbReference type="Pfam" id="PF07883"/>
    </source>
</evidence>
<proteinExistence type="predicted"/>
<dbReference type="CDD" id="cd02231">
    <property type="entry name" value="cupin_BLL6423-like"/>
    <property type="match status" value="1"/>
</dbReference>
<dbReference type="InterPro" id="IPR047142">
    <property type="entry name" value="OryJ/VirC-like"/>
</dbReference>
<reference evidence="2" key="1">
    <citation type="submission" date="2021-12" db="EMBL/GenBank/DDBJ databases">
        <title>Convergent genome expansion in fungi linked to evolution of root-endophyte symbiosis.</title>
        <authorList>
            <consortium name="DOE Joint Genome Institute"/>
            <person name="Ke Y.-H."/>
            <person name="Bonito G."/>
            <person name="Liao H.-L."/>
            <person name="Looney B."/>
            <person name="Rojas-Flechas A."/>
            <person name="Nash J."/>
            <person name="Hameed K."/>
            <person name="Schadt C."/>
            <person name="Martin F."/>
            <person name="Crous P.W."/>
            <person name="Miettinen O."/>
            <person name="Magnuson J.K."/>
            <person name="Labbe J."/>
            <person name="Jacobson D."/>
            <person name="Doktycz M.J."/>
            <person name="Veneault-Fourrey C."/>
            <person name="Kuo A."/>
            <person name="Mondo S."/>
            <person name="Calhoun S."/>
            <person name="Riley R."/>
            <person name="Ohm R."/>
            <person name="LaButti K."/>
            <person name="Andreopoulos B."/>
            <person name="Pangilinan J."/>
            <person name="Nolan M."/>
            <person name="Tritt A."/>
            <person name="Clum A."/>
            <person name="Lipzen A."/>
            <person name="Daum C."/>
            <person name="Barry K."/>
            <person name="Grigoriev I.V."/>
            <person name="Vilgalys R."/>
        </authorList>
    </citation>
    <scope>NUCLEOTIDE SEQUENCE</scope>
    <source>
        <strain evidence="2">PMI_201</strain>
    </source>
</reference>
<dbReference type="Gene3D" id="2.60.120.10">
    <property type="entry name" value="Jelly Rolls"/>
    <property type="match status" value="1"/>
</dbReference>
<dbReference type="RefSeq" id="XP_046066993.1">
    <property type="nucleotide sequence ID" value="XM_046214550.1"/>
</dbReference>
<dbReference type="PANTHER" id="PTHR36156:SF2">
    <property type="entry name" value="CUPIN TYPE-2 DOMAIN-CONTAINING PROTEIN"/>
    <property type="match status" value="1"/>
</dbReference>
<accession>A0AAD4KJN8</accession>
<dbReference type="AlphaFoldDB" id="A0AAD4KJN8"/>
<dbReference type="EMBL" id="JAJTJA010000013">
    <property type="protein sequence ID" value="KAH8690797.1"/>
    <property type="molecule type" value="Genomic_DNA"/>
</dbReference>
<dbReference type="Pfam" id="PF07883">
    <property type="entry name" value="Cupin_2"/>
    <property type="match status" value="1"/>
</dbReference>
<evidence type="ECO:0000313" key="2">
    <source>
        <dbReference type="EMBL" id="KAH8690797.1"/>
    </source>
</evidence>
<dbReference type="SUPFAM" id="SSF51182">
    <property type="entry name" value="RmlC-like cupins"/>
    <property type="match status" value="1"/>
</dbReference>
<keyword evidence="3" id="KW-1185">Reference proteome</keyword>
<name>A0AAD4KJN8_9EURO</name>
<dbReference type="PANTHER" id="PTHR36156">
    <property type="entry name" value="SLR2101 PROTEIN"/>
    <property type="match status" value="1"/>
</dbReference>
<sequence length="179" mass="19462">MSYPPVRRIVTGHNALGKSVVESDMQLIPAETTSINGTAALIGTLAFTNCYRSDKLPPDVQEKWKDPFGLPLPLIGENAAMVRIVDTPPGYSAFMHRTISLDMGVVLSGEVYMVLDDGSETLMKQGDIAIQRGTIHAWKNVGTEPVRMLFVLIGSNPINIGGETLKATPTYLDDIEFTV</sequence>
<dbReference type="GeneID" id="70244837"/>
<feature type="domain" description="Cupin type-2" evidence="1">
    <location>
        <begin position="85"/>
        <end position="151"/>
    </location>
</feature>
<comment type="caution">
    <text evidence="2">The sequence shown here is derived from an EMBL/GenBank/DDBJ whole genome shotgun (WGS) entry which is preliminary data.</text>
</comment>
<dbReference type="Proteomes" id="UP001201262">
    <property type="component" value="Unassembled WGS sequence"/>
</dbReference>
<dbReference type="InterPro" id="IPR014710">
    <property type="entry name" value="RmlC-like_jellyroll"/>
</dbReference>
<evidence type="ECO:0000313" key="3">
    <source>
        <dbReference type="Proteomes" id="UP001201262"/>
    </source>
</evidence>
<protein>
    <submittedName>
        <fullName evidence="2">Cupin domain-containing protein</fullName>
    </submittedName>
</protein>
<dbReference type="Gene3D" id="2.20.70.150">
    <property type="match status" value="1"/>
</dbReference>
<organism evidence="2 3">
    <name type="scientific">Talaromyces proteolyticus</name>
    <dbReference type="NCBI Taxonomy" id="1131652"/>
    <lineage>
        <taxon>Eukaryota</taxon>
        <taxon>Fungi</taxon>
        <taxon>Dikarya</taxon>
        <taxon>Ascomycota</taxon>
        <taxon>Pezizomycotina</taxon>
        <taxon>Eurotiomycetes</taxon>
        <taxon>Eurotiomycetidae</taxon>
        <taxon>Eurotiales</taxon>
        <taxon>Trichocomaceae</taxon>
        <taxon>Talaromyces</taxon>
        <taxon>Talaromyces sect. Bacilispori</taxon>
    </lineage>
</organism>
<gene>
    <name evidence="2" type="ORF">BGW36DRAFT_364357</name>
</gene>
<dbReference type="InterPro" id="IPR013096">
    <property type="entry name" value="Cupin_2"/>
</dbReference>